<keyword evidence="2" id="KW-1185">Reference proteome</keyword>
<evidence type="ECO:0000313" key="2">
    <source>
        <dbReference type="Proteomes" id="UP000825935"/>
    </source>
</evidence>
<name>A0A8T2Q3Q8_CERRI</name>
<organism evidence="1 2">
    <name type="scientific">Ceratopteris richardii</name>
    <name type="common">Triangle waterfern</name>
    <dbReference type="NCBI Taxonomy" id="49495"/>
    <lineage>
        <taxon>Eukaryota</taxon>
        <taxon>Viridiplantae</taxon>
        <taxon>Streptophyta</taxon>
        <taxon>Embryophyta</taxon>
        <taxon>Tracheophyta</taxon>
        <taxon>Polypodiopsida</taxon>
        <taxon>Polypodiidae</taxon>
        <taxon>Polypodiales</taxon>
        <taxon>Pteridineae</taxon>
        <taxon>Pteridaceae</taxon>
        <taxon>Parkerioideae</taxon>
        <taxon>Ceratopteris</taxon>
    </lineage>
</organism>
<comment type="caution">
    <text evidence="1">The sequence shown here is derived from an EMBL/GenBank/DDBJ whole genome shotgun (WGS) entry which is preliminary data.</text>
</comment>
<dbReference type="EMBL" id="CM035443">
    <property type="protein sequence ID" value="KAH7278305.1"/>
    <property type="molecule type" value="Genomic_DNA"/>
</dbReference>
<proteinExistence type="predicted"/>
<dbReference type="AlphaFoldDB" id="A0A8T2Q3Q8"/>
<sequence length="143" mass="16485">MDCSGVRALHESCQPITKLLSMSPAGHFKWVNRDSWVAAECYKDNKPCQNRLRKGSYFPTNQNRSRAHAVSFRHEDSRASIIIVIFESLDWSLGFPTIYHSLMQFHGNRHEILKLSGFHAANMLYTYQITKLVSLLSTHMNQD</sequence>
<accession>A0A8T2Q3Q8</accession>
<reference evidence="1" key="1">
    <citation type="submission" date="2021-08" db="EMBL/GenBank/DDBJ databases">
        <title>WGS assembly of Ceratopteris richardii.</title>
        <authorList>
            <person name="Marchant D.B."/>
            <person name="Chen G."/>
            <person name="Jenkins J."/>
            <person name="Shu S."/>
            <person name="Leebens-Mack J."/>
            <person name="Grimwood J."/>
            <person name="Schmutz J."/>
            <person name="Soltis P."/>
            <person name="Soltis D."/>
            <person name="Chen Z.-H."/>
        </authorList>
    </citation>
    <scope>NUCLEOTIDE SEQUENCE</scope>
    <source>
        <strain evidence="1">Whitten #5841</strain>
        <tissue evidence="1">Leaf</tissue>
    </source>
</reference>
<evidence type="ECO:0000313" key="1">
    <source>
        <dbReference type="EMBL" id="KAH7278305.1"/>
    </source>
</evidence>
<dbReference type="Proteomes" id="UP000825935">
    <property type="component" value="Chromosome 38"/>
</dbReference>
<protein>
    <submittedName>
        <fullName evidence="1">Uncharacterized protein</fullName>
    </submittedName>
</protein>
<gene>
    <name evidence="1" type="ORF">KP509_38G035200</name>
</gene>